<reference evidence="2 3" key="1">
    <citation type="submission" date="2016-09" db="EMBL/GenBank/DDBJ databases">
        <title>genome sequence of Mycobacterium sp. 739 SCH.</title>
        <authorList>
            <person name="Greninger A.L."/>
            <person name="Qin X."/>
            <person name="Jerome K."/>
            <person name="Vora S."/>
            <person name="Quinn K."/>
        </authorList>
    </citation>
    <scope>NUCLEOTIDE SEQUENCE [LARGE SCALE GENOMIC DNA]</scope>
    <source>
        <strain evidence="2 3">SCH</strain>
    </source>
</reference>
<dbReference type="Proteomes" id="UP000178953">
    <property type="component" value="Unassembled WGS sequence"/>
</dbReference>
<protein>
    <submittedName>
        <fullName evidence="2">Uncharacterized protein</fullName>
    </submittedName>
</protein>
<dbReference type="AlphaFoldDB" id="A0A1E8PYH6"/>
<evidence type="ECO:0000313" key="2">
    <source>
        <dbReference type="EMBL" id="OFJ51251.1"/>
    </source>
</evidence>
<dbReference type="EMBL" id="MCHX01000073">
    <property type="protein sequence ID" value="OFJ51251.1"/>
    <property type="molecule type" value="Genomic_DNA"/>
</dbReference>
<keyword evidence="3" id="KW-1185">Reference proteome</keyword>
<proteinExistence type="predicted"/>
<accession>A0A1E8PYH6</accession>
<name>A0A1E8PYH6_9MYCO</name>
<sequence length="99" mass="10305">MVFDGGVTAGDVQRTALSTPRRRDTPAAVRRHAGTFGAGDASFARDAAVALVGDVMVSEGMQGSGVCATAVRRCRGWPTDPVARPAGAVGVTRRRLTHR</sequence>
<organism evidence="2 3">
    <name type="scientific">Mycolicibacterium grossiae</name>
    <dbReference type="NCBI Taxonomy" id="1552759"/>
    <lineage>
        <taxon>Bacteria</taxon>
        <taxon>Bacillati</taxon>
        <taxon>Actinomycetota</taxon>
        <taxon>Actinomycetes</taxon>
        <taxon>Mycobacteriales</taxon>
        <taxon>Mycobacteriaceae</taxon>
        <taxon>Mycolicibacterium</taxon>
    </lineage>
</organism>
<evidence type="ECO:0000313" key="3">
    <source>
        <dbReference type="Proteomes" id="UP000178953"/>
    </source>
</evidence>
<feature type="region of interest" description="Disordered" evidence="1">
    <location>
        <begin position="1"/>
        <end position="29"/>
    </location>
</feature>
<evidence type="ECO:0000256" key="1">
    <source>
        <dbReference type="SAM" id="MobiDB-lite"/>
    </source>
</evidence>
<comment type="caution">
    <text evidence="2">The sequence shown here is derived from an EMBL/GenBank/DDBJ whole genome shotgun (WGS) entry which is preliminary data.</text>
</comment>
<gene>
    <name evidence="2" type="ORF">BEL07_23820</name>
</gene>